<dbReference type="PROSITE" id="PS00178">
    <property type="entry name" value="AA_TRNA_LIGASE_I"/>
    <property type="match status" value="1"/>
</dbReference>
<comment type="caution">
    <text evidence="15">The sequence shown here is derived from an EMBL/GenBank/DDBJ whole genome shotgun (WGS) entry which is preliminary data.</text>
</comment>
<evidence type="ECO:0000256" key="8">
    <source>
        <dbReference type="ARBA" id="ARBA00022917"/>
    </source>
</evidence>
<evidence type="ECO:0000313" key="16">
    <source>
        <dbReference type="Proteomes" id="UP000660611"/>
    </source>
</evidence>
<feature type="short sequence motif" description="'HIGH' region" evidence="11">
    <location>
        <begin position="121"/>
        <end position="131"/>
    </location>
</feature>
<accession>A0A919PLF1</accession>
<dbReference type="NCBIfam" id="TIGR00456">
    <property type="entry name" value="argS"/>
    <property type="match status" value="1"/>
</dbReference>
<dbReference type="SUPFAM" id="SSF52374">
    <property type="entry name" value="Nucleotidylyl transferase"/>
    <property type="match status" value="1"/>
</dbReference>
<evidence type="ECO:0000256" key="12">
    <source>
        <dbReference type="RuleBase" id="RU363038"/>
    </source>
</evidence>
<evidence type="ECO:0000256" key="10">
    <source>
        <dbReference type="ARBA" id="ARBA00049339"/>
    </source>
</evidence>
<dbReference type="SUPFAM" id="SSF47323">
    <property type="entry name" value="Anticodon-binding domain of a subclass of class I aminoacyl-tRNA synthetases"/>
    <property type="match status" value="1"/>
</dbReference>
<comment type="similarity">
    <text evidence="2 11 12">Belongs to the class-I aminoacyl-tRNA synthetase family.</text>
</comment>
<sequence>MVVPSFAVSLADRITAALPGAPAGFDPQIRLSEHADLQVDGVLGLARSLRRDPRQLAAEVAGHLHGGAPVADARVAGPGFLNLTLSGPALLGRVAARLADPRLGVGLPEAGGRTVLDYSHPNVAKEMHVGHLRSTIIGDALVRVLGHLGGTVVRQNHIGDWGTQYGMLIQHLAEHPSDQSALTVRYKTAYALFQSDPAFADRSRRRVVALQGGDPDSLAAWRAMVEESTRYFSDVYDRLGVLLTGADIAGESGYNPMLAGVAEDLERLGVARISDGALCVFGDEPGTAPLIVRKSDGGFGYPATDLAAVRHRVTTLRADRIVYVVDARQAPHFRMVFDAARRAGWLPPEVEAVHAAFGMVLGADGRPFKTRSGDTAPLVGLLAEAVARATAVVAAKNPALGPDELASRGRDVGIGAVKYADLATSRTRDYLYDPDRMMALTGNTGVYLQYAHARLRSILAKAGAGGTVTADAPLEDVERALVLRLDAFGDVLAAVARDCEPHRLCTYLYDLAQTMTAFYERCPVLKAPQPVRDNRVALCALTARTLSTGLGLLGIAAPERL</sequence>
<dbReference type="HAMAP" id="MF_00123">
    <property type="entry name" value="Arg_tRNA_synth"/>
    <property type="match status" value="1"/>
</dbReference>
<dbReference type="SMART" id="SM01016">
    <property type="entry name" value="Arg_tRNA_synt_N"/>
    <property type="match status" value="1"/>
</dbReference>
<keyword evidence="16" id="KW-1185">Reference proteome</keyword>
<evidence type="ECO:0000259" key="13">
    <source>
        <dbReference type="SMART" id="SM00836"/>
    </source>
</evidence>
<dbReference type="GO" id="GO:0004814">
    <property type="term" value="F:arginine-tRNA ligase activity"/>
    <property type="evidence" value="ECO:0007669"/>
    <property type="project" value="UniProtKB-UniRule"/>
</dbReference>
<evidence type="ECO:0000256" key="4">
    <source>
        <dbReference type="ARBA" id="ARBA00022490"/>
    </source>
</evidence>
<dbReference type="GO" id="GO:0006420">
    <property type="term" value="P:arginyl-tRNA aminoacylation"/>
    <property type="evidence" value="ECO:0007669"/>
    <property type="project" value="UniProtKB-UniRule"/>
</dbReference>
<dbReference type="InterPro" id="IPR001412">
    <property type="entry name" value="aa-tRNA-synth_I_CS"/>
</dbReference>
<dbReference type="Pfam" id="PF00750">
    <property type="entry name" value="tRNA-synt_1d"/>
    <property type="match status" value="1"/>
</dbReference>
<dbReference type="PANTHER" id="PTHR11956">
    <property type="entry name" value="ARGINYL-TRNA SYNTHETASE"/>
    <property type="match status" value="1"/>
</dbReference>
<dbReference type="CDD" id="cd07956">
    <property type="entry name" value="Anticodon_Ia_Arg"/>
    <property type="match status" value="1"/>
</dbReference>
<feature type="domain" description="Arginyl tRNA synthetase N-terminal" evidence="14">
    <location>
        <begin position="4"/>
        <end position="85"/>
    </location>
</feature>
<gene>
    <name evidence="15" type="primary">argS_1</name>
    <name evidence="11" type="synonym">argS</name>
    <name evidence="15" type="ORF">Dsi01nite_039750</name>
</gene>
<dbReference type="EC" id="6.1.1.19" evidence="11"/>
<dbReference type="InterPro" id="IPR005148">
    <property type="entry name" value="Arg-tRNA-synth_N"/>
</dbReference>
<evidence type="ECO:0000256" key="7">
    <source>
        <dbReference type="ARBA" id="ARBA00022840"/>
    </source>
</evidence>
<dbReference type="Gene3D" id="1.10.730.10">
    <property type="entry name" value="Isoleucyl-tRNA Synthetase, Domain 1"/>
    <property type="match status" value="1"/>
</dbReference>
<dbReference type="EMBL" id="BONQ01000058">
    <property type="protein sequence ID" value="GIG45934.1"/>
    <property type="molecule type" value="Genomic_DNA"/>
</dbReference>
<evidence type="ECO:0000256" key="9">
    <source>
        <dbReference type="ARBA" id="ARBA00023146"/>
    </source>
</evidence>
<keyword evidence="7 11" id="KW-0067">ATP-binding</keyword>
<reference evidence="15" key="1">
    <citation type="submission" date="2021-01" db="EMBL/GenBank/DDBJ databases">
        <title>Whole genome shotgun sequence of Dactylosporangium siamense NBRC 106093.</title>
        <authorList>
            <person name="Komaki H."/>
            <person name="Tamura T."/>
        </authorList>
    </citation>
    <scope>NUCLEOTIDE SEQUENCE</scope>
    <source>
        <strain evidence="15">NBRC 106093</strain>
    </source>
</reference>
<dbReference type="PANTHER" id="PTHR11956:SF5">
    <property type="entry name" value="ARGININE--TRNA LIGASE, CYTOPLASMIC"/>
    <property type="match status" value="1"/>
</dbReference>
<proteinExistence type="inferred from homology"/>
<dbReference type="InterPro" id="IPR035684">
    <property type="entry name" value="ArgRS_core"/>
</dbReference>
<dbReference type="SUPFAM" id="SSF55190">
    <property type="entry name" value="Arginyl-tRNA synthetase (ArgRS), N-terminal 'additional' domain"/>
    <property type="match status" value="1"/>
</dbReference>
<evidence type="ECO:0000256" key="11">
    <source>
        <dbReference type="HAMAP-Rule" id="MF_00123"/>
    </source>
</evidence>
<dbReference type="PRINTS" id="PR01038">
    <property type="entry name" value="TRNASYNTHARG"/>
</dbReference>
<dbReference type="InterPro" id="IPR001278">
    <property type="entry name" value="Arg-tRNA-ligase"/>
</dbReference>
<feature type="domain" description="DALR anticodon binding" evidence="13">
    <location>
        <begin position="448"/>
        <end position="561"/>
    </location>
</feature>
<keyword evidence="6 11" id="KW-0547">Nucleotide-binding</keyword>
<keyword evidence="5 11" id="KW-0436">Ligase</keyword>
<dbReference type="InterPro" id="IPR009080">
    <property type="entry name" value="tRNAsynth_Ia_anticodon-bd"/>
</dbReference>
<protein>
    <recommendedName>
        <fullName evidence="11">Arginine--tRNA ligase</fullName>
        <ecNumber evidence="11">6.1.1.19</ecNumber>
    </recommendedName>
    <alternativeName>
        <fullName evidence="11">Arginyl-tRNA synthetase</fullName>
        <shortName evidence="11">ArgRS</shortName>
    </alternativeName>
</protein>
<dbReference type="GO" id="GO:0005524">
    <property type="term" value="F:ATP binding"/>
    <property type="evidence" value="ECO:0007669"/>
    <property type="project" value="UniProtKB-UniRule"/>
</dbReference>
<keyword evidence="8 11" id="KW-0648">Protein biosynthesis</keyword>
<evidence type="ECO:0000259" key="14">
    <source>
        <dbReference type="SMART" id="SM01016"/>
    </source>
</evidence>
<dbReference type="Pfam" id="PF03485">
    <property type="entry name" value="Arg_tRNA_synt_N"/>
    <property type="match status" value="1"/>
</dbReference>
<keyword evidence="9 11" id="KW-0030">Aminoacyl-tRNA synthetase</keyword>
<dbReference type="FunFam" id="1.10.730.10:FF:000006">
    <property type="entry name" value="Arginyl-tRNA synthetase 2, mitochondrial"/>
    <property type="match status" value="1"/>
</dbReference>
<dbReference type="GO" id="GO:0005737">
    <property type="term" value="C:cytoplasm"/>
    <property type="evidence" value="ECO:0007669"/>
    <property type="project" value="UniProtKB-SubCell"/>
</dbReference>
<dbReference type="InterPro" id="IPR008909">
    <property type="entry name" value="DALR_anticod-bd"/>
</dbReference>
<dbReference type="Gene3D" id="3.30.1360.70">
    <property type="entry name" value="Arginyl tRNA synthetase N-terminal domain"/>
    <property type="match status" value="1"/>
</dbReference>
<dbReference type="Gene3D" id="3.40.50.620">
    <property type="entry name" value="HUPs"/>
    <property type="match status" value="1"/>
</dbReference>
<comment type="subcellular location">
    <subcellularLocation>
        <location evidence="1 11">Cytoplasm</location>
    </subcellularLocation>
</comment>
<keyword evidence="4 11" id="KW-0963">Cytoplasm</keyword>
<evidence type="ECO:0000256" key="1">
    <source>
        <dbReference type="ARBA" id="ARBA00004496"/>
    </source>
</evidence>
<evidence type="ECO:0000256" key="2">
    <source>
        <dbReference type="ARBA" id="ARBA00005594"/>
    </source>
</evidence>
<dbReference type="FunFam" id="3.40.50.620:FF:000116">
    <property type="entry name" value="Arginine--tRNA ligase"/>
    <property type="match status" value="1"/>
</dbReference>
<comment type="subunit">
    <text evidence="3 11">Monomer.</text>
</comment>
<evidence type="ECO:0000256" key="6">
    <source>
        <dbReference type="ARBA" id="ARBA00022741"/>
    </source>
</evidence>
<organism evidence="15 16">
    <name type="scientific">Dactylosporangium siamense</name>
    <dbReference type="NCBI Taxonomy" id="685454"/>
    <lineage>
        <taxon>Bacteria</taxon>
        <taxon>Bacillati</taxon>
        <taxon>Actinomycetota</taxon>
        <taxon>Actinomycetes</taxon>
        <taxon>Micromonosporales</taxon>
        <taxon>Micromonosporaceae</taxon>
        <taxon>Dactylosporangium</taxon>
    </lineage>
</organism>
<dbReference type="InterPro" id="IPR014729">
    <property type="entry name" value="Rossmann-like_a/b/a_fold"/>
</dbReference>
<dbReference type="RefSeq" id="WP_203847728.1">
    <property type="nucleotide sequence ID" value="NZ_BAAAVW010000012.1"/>
</dbReference>
<dbReference type="AlphaFoldDB" id="A0A919PLF1"/>
<dbReference type="CDD" id="cd00671">
    <property type="entry name" value="ArgRS_core"/>
    <property type="match status" value="1"/>
</dbReference>
<dbReference type="InterPro" id="IPR036695">
    <property type="entry name" value="Arg-tRNA-synth_N_sf"/>
</dbReference>
<evidence type="ECO:0000256" key="3">
    <source>
        <dbReference type="ARBA" id="ARBA00011245"/>
    </source>
</evidence>
<dbReference type="Proteomes" id="UP000660611">
    <property type="component" value="Unassembled WGS sequence"/>
</dbReference>
<dbReference type="SMART" id="SM00836">
    <property type="entry name" value="DALR_1"/>
    <property type="match status" value="1"/>
</dbReference>
<evidence type="ECO:0000256" key="5">
    <source>
        <dbReference type="ARBA" id="ARBA00022598"/>
    </source>
</evidence>
<dbReference type="Pfam" id="PF05746">
    <property type="entry name" value="DALR_1"/>
    <property type="match status" value="1"/>
</dbReference>
<evidence type="ECO:0000313" key="15">
    <source>
        <dbReference type="EMBL" id="GIG45934.1"/>
    </source>
</evidence>
<comment type="catalytic activity">
    <reaction evidence="10 11">
        <text>tRNA(Arg) + L-arginine + ATP = L-arginyl-tRNA(Arg) + AMP + diphosphate</text>
        <dbReference type="Rhea" id="RHEA:20301"/>
        <dbReference type="Rhea" id="RHEA-COMP:9658"/>
        <dbReference type="Rhea" id="RHEA-COMP:9673"/>
        <dbReference type="ChEBI" id="CHEBI:30616"/>
        <dbReference type="ChEBI" id="CHEBI:32682"/>
        <dbReference type="ChEBI" id="CHEBI:33019"/>
        <dbReference type="ChEBI" id="CHEBI:78442"/>
        <dbReference type="ChEBI" id="CHEBI:78513"/>
        <dbReference type="ChEBI" id="CHEBI:456215"/>
        <dbReference type="EC" id="6.1.1.19"/>
    </reaction>
</comment>
<name>A0A919PLF1_9ACTN</name>